<keyword evidence="5" id="KW-0808">Transferase</keyword>
<evidence type="ECO:0000313" key="10">
    <source>
        <dbReference type="EMBL" id="MCY1074846.1"/>
    </source>
</evidence>
<dbReference type="InterPro" id="IPR036890">
    <property type="entry name" value="HATPase_C_sf"/>
</dbReference>
<evidence type="ECO:0000256" key="4">
    <source>
        <dbReference type="ARBA" id="ARBA00022553"/>
    </source>
</evidence>
<evidence type="ECO:0000256" key="2">
    <source>
        <dbReference type="ARBA" id="ARBA00004370"/>
    </source>
</evidence>
<dbReference type="CDD" id="cd06225">
    <property type="entry name" value="HAMP"/>
    <property type="match status" value="1"/>
</dbReference>
<keyword evidence="10" id="KW-0547">Nucleotide-binding</keyword>
<dbReference type="InterPro" id="IPR036097">
    <property type="entry name" value="HisK_dim/P_sf"/>
</dbReference>
<name>A0ABT3ZZT3_9BACT</name>
<evidence type="ECO:0000313" key="11">
    <source>
        <dbReference type="Proteomes" id="UP001207654"/>
    </source>
</evidence>
<evidence type="ECO:0000259" key="8">
    <source>
        <dbReference type="PROSITE" id="PS50109"/>
    </source>
</evidence>
<dbReference type="InterPro" id="IPR003594">
    <property type="entry name" value="HATPase_dom"/>
</dbReference>
<dbReference type="InterPro" id="IPR003660">
    <property type="entry name" value="HAMP_dom"/>
</dbReference>
<dbReference type="Proteomes" id="UP001207654">
    <property type="component" value="Unassembled WGS sequence"/>
</dbReference>
<evidence type="ECO:0000256" key="7">
    <source>
        <dbReference type="SAM" id="Coils"/>
    </source>
</evidence>
<dbReference type="Gene3D" id="6.10.340.10">
    <property type="match status" value="1"/>
</dbReference>
<sequence>MTMRSKVWLFVVVAITSVFAMGVELLKGSRLGLSSRQHLALIQDRIDLYGQMHNSTWPFVDALRHAQRNEADIAQILHDQDVHMDQGFERLEALLQEELQLPTVQDRQAREEHVHERIAGIHEAQHQWATRARGLARTMEEGDTLPPDAWWDLFQDFEETVGTPLEMAISEERARMDELRQTWDARARRGNQMAKLIPALALVLVVGIALAILEPMQRSLRQLRSGAERIGHGDFEHALPVKGSDELATLAGVFNRMAAELHDLMREKQRYNTLLEETVRSRTAELASTNARLEQSLQQLQEAQSQLLLADRLATVGRLAAGVGHEINNPLSYILSNLRYLQEELNRTQGTASEEEWREMLAAVNEACEGTERVKFIVQDLKLFVRPDDAAVGAVELSTVVRGAIKMAAQEIRPRARLVEDCANVPPVRGNGARLNQVLLNLLINAAHAIEPGRVEHNEIRVMARQSGPGHVTLAVSDTGCGIPPENLARIFEPFFTTKPVGIGTGLGLPVCQGIITSLGGELTVESQLGQGTTFRITLPIAEDAEAPSQAA</sequence>
<protein>
    <recommendedName>
        <fullName evidence="3">histidine kinase</fullName>
        <ecNumber evidence="3">2.7.13.3</ecNumber>
    </recommendedName>
</protein>
<evidence type="ECO:0000256" key="6">
    <source>
        <dbReference type="ARBA" id="ARBA00022777"/>
    </source>
</evidence>
<dbReference type="EC" id="2.7.13.3" evidence="3"/>
<gene>
    <name evidence="10" type="ORF">OV287_10125</name>
</gene>
<dbReference type="Gene3D" id="1.10.287.130">
    <property type="match status" value="1"/>
</dbReference>
<keyword evidence="6" id="KW-0418">Kinase</keyword>
<evidence type="ECO:0000256" key="1">
    <source>
        <dbReference type="ARBA" id="ARBA00000085"/>
    </source>
</evidence>
<dbReference type="SUPFAM" id="SSF55874">
    <property type="entry name" value="ATPase domain of HSP90 chaperone/DNA topoisomerase II/histidine kinase"/>
    <property type="match status" value="1"/>
</dbReference>
<dbReference type="GO" id="GO:0005524">
    <property type="term" value="F:ATP binding"/>
    <property type="evidence" value="ECO:0007669"/>
    <property type="project" value="UniProtKB-KW"/>
</dbReference>
<keyword evidence="4" id="KW-0597">Phosphoprotein</keyword>
<dbReference type="PANTHER" id="PTHR43065:SF42">
    <property type="entry name" value="TWO-COMPONENT SENSOR PPRA"/>
    <property type="match status" value="1"/>
</dbReference>
<dbReference type="Pfam" id="PF00672">
    <property type="entry name" value="HAMP"/>
    <property type="match status" value="1"/>
</dbReference>
<comment type="catalytic activity">
    <reaction evidence="1">
        <text>ATP + protein L-histidine = ADP + protein N-phospho-L-histidine.</text>
        <dbReference type="EC" id="2.7.13.3"/>
    </reaction>
</comment>
<dbReference type="PROSITE" id="PS50109">
    <property type="entry name" value="HIS_KIN"/>
    <property type="match status" value="1"/>
</dbReference>
<keyword evidence="11" id="KW-1185">Reference proteome</keyword>
<dbReference type="InterPro" id="IPR003661">
    <property type="entry name" value="HisK_dim/P_dom"/>
</dbReference>
<accession>A0ABT3ZZT3</accession>
<organism evidence="10 11">
    <name type="scientific">Archangium lansingense</name>
    <dbReference type="NCBI Taxonomy" id="2995310"/>
    <lineage>
        <taxon>Bacteria</taxon>
        <taxon>Pseudomonadati</taxon>
        <taxon>Myxococcota</taxon>
        <taxon>Myxococcia</taxon>
        <taxon>Myxococcales</taxon>
        <taxon>Cystobacterineae</taxon>
        <taxon>Archangiaceae</taxon>
        <taxon>Archangium</taxon>
    </lineage>
</organism>
<feature type="coiled-coil region" evidence="7">
    <location>
        <begin position="283"/>
        <end position="313"/>
    </location>
</feature>
<feature type="domain" description="Histidine kinase" evidence="8">
    <location>
        <begin position="322"/>
        <end position="543"/>
    </location>
</feature>
<reference evidence="10 11" key="1">
    <citation type="submission" date="2022-11" db="EMBL/GenBank/DDBJ databases">
        <title>Minimal conservation of predation-associated metabolite biosynthetic gene clusters underscores biosynthetic potential of Myxococcota including descriptions for ten novel species: Archangium lansinium sp. nov., Myxococcus landrumus sp. nov., Nannocystis bai.</title>
        <authorList>
            <person name="Ahearne A."/>
            <person name="Stevens C."/>
            <person name="Phillips K."/>
        </authorList>
    </citation>
    <scope>NUCLEOTIDE SEQUENCE [LARGE SCALE GENOMIC DNA]</scope>
    <source>
        <strain evidence="10 11">MIWBW</strain>
    </source>
</reference>
<evidence type="ECO:0000256" key="3">
    <source>
        <dbReference type="ARBA" id="ARBA00012438"/>
    </source>
</evidence>
<evidence type="ECO:0000256" key="5">
    <source>
        <dbReference type="ARBA" id="ARBA00022679"/>
    </source>
</evidence>
<dbReference type="SMART" id="SM00388">
    <property type="entry name" value="HisKA"/>
    <property type="match status" value="1"/>
</dbReference>
<dbReference type="InterPro" id="IPR005467">
    <property type="entry name" value="His_kinase_dom"/>
</dbReference>
<comment type="caution">
    <text evidence="10">The sequence shown here is derived from an EMBL/GenBank/DDBJ whole genome shotgun (WGS) entry which is preliminary data.</text>
</comment>
<keyword evidence="10" id="KW-0067">ATP-binding</keyword>
<dbReference type="Pfam" id="PF00512">
    <property type="entry name" value="HisKA"/>
    <property type="match status" value="1"/>
</dbReference>
<dbReference type="PRINTS" id="PR00344">
    <property type="entry name" value="BCTRLSENSOR"/>
</dbReference>
<dbReference type="CDD" id="cd00082">
    <property type="entry name" value="HisKA"/>
    <property type="match status" value="1"/>
</dbReference>
<dbReference type="SUPFAM" id="SSF158472">
    <property type="entry name" value="HAMP domain-like"/>
    <property type="match status" value="1"/>
</dbReference>
<keyword evidence="7" id="KW-0175">Coiled coil</keyword>
<dbReference type="PROSITE" id="PS50885">
    <property type="entry name" value="HAMP"/>
    <property type="match status" value="1"/>
</dbReference>
<dbReference type="InterPro" id="IPR004358">
    <property type="entry name" value="Sig_transdc_His_kin-like_C"/>
</dbReference>
<evidence type="ECO:0000259" key="9">
    <source>
        <dbReference type="PROSITE" id="PS50885"/>
    </source>
</evidence>
<dbReference type="EMBL" id="JAPNKA010000001">
    <property type="protein sequence ID" value="MCY1074846.1"/>
    <property type="molecule type" value="Genomic_DNA"/>
</dbReference>
<dbReference type="SMART" id="SM00387">
    <property type="entry name" value="HATPase_c"/>
    <property type="match status" value="1"/>
</dbReference>
<proteinExistence type="predicted"/>
<dbReference type="RefSeq" id="WP_267533802.1">
    <property type="nucleotide sequence ID" value="NZ_JAPNKA010000001.1"/>
</dbReference>
<dbReference type="Pfam" id="PF02518">
    <property type="entry name" value="HATPase_c"/>
    <property type="match status" value="1"/>
</dbReference>
<dbReference type="Gene3D" id="3.30.565.10">
    <property type="entry name" value="Histidine kinase-like ATPase, C-terminal domain"/>
    <property type="match status" value="1"/>
</dbReference>
<dbReference type="SUPFAM" id="SSF47384">
    <property type="entry name" value="Homodimeric domain of signal transducing histidine kinase"/>
    <property type="match status" value="1"/>
</dbReference>
<dbReference type="PANTHER" id="PTHR43065">
    <property type="entry name" value="SENSOR HISTIDINE KINASE"/>
    <property type="match status" value="1"/>
</dbReference>
<feature type="domain" description="HAMP" evidence="9">
    <location>
        <begin position="214"/>
        <end position="266"/>
    </location>
</feature>
<dbReference type="SMART" id="SM00304">
    <property type="entry name" value="HAMP"/>
    <property type="match status" value="1"/>
</dbReference>
<comment type="subcellular location">
    <subcellularLocation>
        <location evidence="2">Membrane</location>
    </subcellularLocation>
</comment>